<sequence length="115" mass="13634">MGFNLLMVLKEIWPLVRYHRREHFWTISKDNVVVPIIQKFYASLRDQKSRNTKGRIWDMVLVWEKEVQGGLNGNIAQEFARKNNILVPNYTLDMFGPTNLEQKEKEPNTKETQTI</sequence>
<dbReference type="EMBL" id="JARKNE010000002">
    <property type="protein sequence ID" value="KAK5842570.1"/>
    <property type="molecule type" value="Genomic_DNA"/>
</dbReference>
<proteinExistence type="predicted"/>
<gene>
    <name evidence="1" type="ORF">PVK06_004943</name>
</gene>
<keyword evidence="2" id="KW-1185">Reference proteome</keyword>
<comment type="caution">
    <text evidence="1">The sequence shown here is derived from an EMBL/GenBank/DDBJ whole genome shotgun (WGS) entry which is preliminary data.</text>
</comment>
<accession>A0ABR0QTI7</accession>
<protein>
    <submittedName>
        <fullName evidence="1">Uncharacterized protein</fullName>
    </submittedName>
</protein>
<reference evidence="1 2" key="1">
    <citation type="submission" date="2023-03" db="EMBL/GenBank/DDBJ databases">
        <title>WGS of Gossypium arboreum.</title>
        <authorList>
            <person name="Yu D."/>
        </authorList>
    </citation>
    <scope>NUCLEOTIDE SEQUENCE [LARGE SCALE GENOMIC DNA]</scope>
    <source>
        <tissue evidence="1">Leaf</tissue>
    </source>
</reference>
<organism evidence="1 2">
    <name type="scientific">Gossypium arboreum</name>
    <name type="common">Tree cotton</name>
    <name type="synonym">Gossypium nanking</name>
    <dbReference type="NCBI Taxonomy" id="29729"/>
    <lineage>
        <taxon>Eukaryota</taxon>
        <taxon>Viridiplantae</taxon>
        <taxon>Streptophyta</taxon>
        <taxon>Embryophyta</taxon>
        <taxon>Tracheophyta</taxon>
        <taxon>Spermatophyta</taxon>
        <taxon>Magnoliopsida</taxon>
        <taxon>eudicotyledons</taxon>
        <taxon>Gunneridae</taxon>
        <taxon>Pentapetalae</taxon>
        <taxon>rosids</taxon>
        <taxon>malvids</taxon>
        <taxon>Malvales</taxon>
        <taxon>Malvaceae</taxon>
        <taxon>Malvoideae</taxon>
        <taxon>Gossypium</taxon>
    </lineage>
</organism>
<dbReference type="Proteomes" id="UP001358586">
    <property type="component" value="Chromosome 2"/>
</dbReference>
<evidence type="ECO:0000313" key="1">
    <source>
        <dbReference type="EMBL" id="KAK5842570.1"/>
    </source>
</evidence>
<name>A0ABR0QTI7_GOSAR</name>
<evidence type="ECO:0000313" key="2">
    <source>
        <dbReference type="Proteomes" id="UP001358586"/>
    </source>
</evidence>